<reference evidence="1" key="1">
    <citation type="submission" date="2023-10" db="EMBL/GenBank/DDBJ databases">
        <title>Genome assembly of Pristionchus species.</title>
        <authorList>
            <person name="Yoshida K."/>
            <person name="Sommer R.J."/>
        </authorList>
    </citation>
    <scope>NUCLEOTIDE SEQUENCE</scope>
    <source>
        <strain evidence="1">RS0144</strain>
    </source>
</reference>
<comment type="caution">
    <text evidence="1">The sequence shown here is derived from an EMBL/GenBank/DDBJ whole genome shotgun (WGS) entry which is preliminary data.</text>
</comment>
<sequence>EGGFTNIRTGHIIYPLSITVINGTKPRSAHFAAGVHTVYSGEDYKKIGYGSEIFTRPIPEEDRLVKLIIVSETTWK</sequence>
<feature type="non-terminal residue" evidence="1">
    <location>
        <position position="76"/>
    </location>
</feature>
<accession>A0AAV5T4V8</accession>
<name>A0AAV5T4V8_9BILA</name>
<dbReference type="EMBL" id="BTSX01000003">
    <property type="protein sequence ID" value="GMS87868.1"/>
    <property type="molecule type" value="Genomic_DNA"/>
</dbReference>
<keyword evidence="2" id="KW-1185">Reference proteome</keyword>
<organism evidence="1 2">
    <name type="scientific">Pristionchus entomophagus</name>
    <dbReference type="NCBI Taxonomy" id="358040"/>
    <lineage>
        <taxon>Eukaryota</taxon>
        <taxon>Metazoa</taxon>
        <taxon>Ecdysozoa</taxon>
        <taxon>Nematoda</taxon>
        <taxon>Chromadorea</taxon>
        <taxon>Rhabditida</taxon>
        <taxon>Rhabditina</taxon>
        <taxon>Diplogasteromorpha</taxon>
        <taxon>Diplogasteroidea</taxon>
        <taxon>Neodiplogasteridae</taxon>
        <taxon>Pristionchus</taxon>
    </lineage>
</organism>
<protein>
    <submittedName>
        <fullName evidence="1">Uncharacterized protein</fullName>
    </submittedName>
</protein>
<dbReference type="AlphaFoldDB" id="A0AAV5T4V8"/>
<feature type="non-terminal residue" evidence="1">
    <location>
        <position position="1"/>
    </location>
</feature>
<evidence type="ECO:0000313" key="2">
    <source>
        <dbReference type="Proteomes" id="UP001432027"/>
    </source>
</evidence>
<evidence type="ECO:0000313" key="1">
    <source>
        <dbReference type="EMBL" id="GMS87868.1"/>
    </source>
</evidence>
<dbReference type="Proteomes" id="UP001432027">
    <property type="component" value="Unassembled WGS sequence"/>
</dbReference>
<gene>
    <name evidence="1" type="ORF">PENTCL1PPCAC_10043</name>
</gene>
<proteinExistence type="predicted"/>